<dbReference type="InParanoid" id="F6QDF2"/>
<name>F6QDF2_CIOIN</name>
<dbReference type="SUPFAM" id="SSF103481">
    <property type="entry name" value="Multidrug resistance efflux transporter EmrE"/>
    <property type="match status" value="1"/>
</dbReference>
<dbReference type="Gene3D" id="1.10.3730.20">
    <property type="match status" value="1"/>
</dbReference>
<dbReference type="FunCoup" id="F6QDF2">
    <property type="interactions" value="4"/>
</dbReference>
<dbReference type="GeneTree" id="ENSGT00390000012690"/>
<keyword evidence="1" id="KW-1133">Transmembrane helix</keyword>
<dbReference type="AlphaFoldDB" id="F6QDF2"/>
<protein>
    <submittedName>
        <fullName evidence="2">Transmembrane protein 42-like</fullName>
    </submittedName>
</protein>
<dbReference type="Proteomes" id="UP000008144">
    <property type="component" value="Unassembled WGS sequence"/>
</dbReference>
<dbReference type="OMA" id="QIALWWV"/>
<dbReference type="PANTHER" id="PTHR31965:SF1">
    <property type="entry name" value="TRANSMEMBRANE PROTEIN 42"/>
    <property type="match status" value="1"/>
</dbReference>
<evidence type="ECO:0000313" key="3">
    <source>
        <dbReference type="Proteomes" id="UP000008144"/>
    </source>
</evidence>
<gene>
    <name evidence="2" type="primary">LOC104265312</name>
</gene>
<reference evidence="2" key="2">
    <citation type="submission" date="2025-08" db="UniProtKB">
        <authorList>
            <consortium name="Ensembl"/>
        </authorList>
    </citation>
    <scope>IDENTIFICATION</scope>
</reference>
<keyword evidence="1" id="KW-0812">Transmembrane</keyword>
<keyword evidence="3" id="KW-1185">Reference proteome</keyword>
<proteinExistence type="predicted"/>
<dbReference type="KEGG" id="cin:104265312"/>
<organism evidence="2 3">
    <name type="scientific">Ciona intestinalis</name>
    <name type="common">Transparent sea squirt</name>
    <name type="synonym">Ascidia intestinalis</name>
    <dbReference type="NCBI Taxonomy" id="7719"/>
    <lineage>
        <taxon>Eukaryota</taxon>
        <taxon>Metazoa</taxon>
        <taxon>Chordata</taxon>
        <taxon>Tunicata</taxon>
        <taxon>Ascidiacea</taxon>
        <taxon>Phlebobranchia</taxon>
        <taxon>Cionidae</taxon>
        <taxon>Ciona</taxon>
    </lineage>
</organism>
<dbReference type="GeneID" id="104265312"/>
<feature type="transmembrane region" description="Helical" evidence="1">
    <location>
        <begin position="112"/>
        <end position="128"/>
    </location>
</feature>
<sequence>MGRYALAIGAGVFGAFASVCGKLAAHQSILHDVCVNRGMYMQGNGEICWTISLLLRAAFVLLTLALNGVMWSLFIESMQTLATSEAVVLNTGSNILTSAFIGKLLFGDKLSVIWWAGATLIVTGMAVLHSKQTKEHEE</sequence>
<keyword evidence="1" id="KW-0472">Membrane</keyword>
<reference evidence="2" key="3">
    <citation type="submission" date="2025-09" db="UniProtKB">
        <authorList>
            <consortium name="Ensembl"/>
        </authorList>
    </citation>
    <scope>IDENTIFICATION</scope>
</reference>
<dbReference type="PANTHER" id="PTHR31965">
    <property type="entry name" value="TRANSMEMBRANE PROTEIN 42"/>
    <property type="match status" value="1"/>
</dbReference>
<evidence type="ECO:0000313" key="2">
    <source>
        <dbReference type="Ensembl" id="ENSCINP00000006492.2"/>
    </source>
</evidence>
<feature type="transmembrane region" description="Helical" evidence="1">
    <location>
        <begin position="49"/>
        <end position="74"/>
    </location>
</feature>
<dbReference type="Ensembl" id="ENSCINT00000006492.2">
    <property type="protein sequence ID" value="ENSCINP00000006492.2"/>
    <property type="gene ID" value="ENSCING00000003175.2"/>
</dbReference>
<reference evidence="3" key="1">
    <citation type="journal article" date="2002" name="Science">
        <title>The draft genome of Ciona intestinalis: insights into chordate and vertebrate origins.</title>
        <authorList>
            <person name="Dehal P."/>
            <person name="Satou Y."/>
            <person name="Campbell R.K."/>
            <person name="Chapman J."/>
            <person name="Degnan B."/>
            <person name="De Tomaso A."/>
            <person name="Davidson B."/>
            <person name="Di Gregorio A."/>
            <person name="Gelpke M."/>
            <person name="Goodstein D.M."/>
            <person name="Harafuji N."/>
            <person name="Hastings K.E."/>
            <person name="Ho I."/>
            <person name="Hotta K."/>
            <person name="Huang W."/>
            <person name="Kawashima T."/>
            <person name="Lemaire P."/>
            <person name="Martinez D."/>
            <person name="Meinertzhagen I.A."/>
            <person name="Necula S."/>
            <person name="Nonaka M."/>
            <person name="Putnam N."/>
            <person name="Rash S."/>
            <person name="Saiga H."/>
            <person name="Satake M."/>
            <person name="Terry A."/>
            <person name="Yamada L."/>
            <person name="Wang H.G."/>
            <person name="Awazu S."/>
            <person name="Azumi K."/>
            <person name="Boore J."/>
            <person name="Branno M."/>
            <person name="Chin-Bow S."/>
            <person name="DeSantis R."/>
            <person name="Doyle S."/>
            <person name="Francino P."/>
            <person name="Keys D.N."/>
            <person name="Haga S."/>
            <person name="Hayashi H."/>
            <person name="Hino K."/>
            <person name="Imai K.S."/>
            <person name="Inaba K."/>
            <person name="Kano S."/>
            <person name="Kobayashi K."/>
            <person name="Kobayashi M."/>
            <person name="Lee B.I."/>
            <person name="Makabe K.W."/>
            <person name="Manohar C."/>
            <person name="Matassi G."/>
            <person name="Medina M."/>
            <person name="Mochizuki Y."/>
            <person name="Mount S."/>
            <person name="Morishita T."/>
            <person name="Miura S."/>
            <person name="Nakayama A."/>
            <person name="Nishizaka S."/>
            <person name="Nomoto H."/>
            <person name="Ohta F."/>
            <person name="Oishi K."/>
            <person name="Rigoutsos I."/>
            <person name="Sano M."/>
            <person name="Sasaki A."/>
            <person name="Sasakura Y."/>
            <person name="Shoguchi E."/>
            <person name="Shin-i T."/>
            <person name="Spagnuolo A."/>
            <person name="Stainier D."/>
            <person name="Suzuki M.M."/>
            <person name="Tassy O."/>
            <person name="Takatori N."/>
            <person name="Tokuoka M."/>
            <person name="Yagi K."/>
            <person name="Yoshizaki F."/>
            <person name="Wada S."/>
            <person name="Zhang C."/>
            <person name="Hyatt P.D."/>
            <person name="Larimer F."/>
            <person name="Detter C."/>
            <person name="Doggett N."/>
            <person name="Glavina T."/>
            <person name="Hawkins T."/>
            <person name="Richardson P."/>
            <person name="Lucas S."/>
            <person name="Kohara Y."/>
            <person name="Levine M."/>
            <person name="Satoh N."/>
            <person name="Rokhsar D.S."/>
        </authorList>
    </citation>
    <scope>NUCLEOTIDE SEQUENCE [LARGE SCALE GENOMIC DNA]</scope>
</reference>
<dbReference type="InterPro" id="IPR039632">
    <property type="entry name" value="TMEM42"/>
</dbReference>
<dbReference type="InterPro" id="IPR037185">
    <property type="entry name" value="EmrE-like"/>
</dbReference>
<accession>F6QDF2</accession>
<dbReference type="OrthoDB" id="5854584at2759"/>
<dbReference type="HOGENOM" id="CLU_076687_3_2_1"/>
<accession>A0A1W3JT58</accession>
<dbReference type="RefSeq" id="XP_009861147.1">
    <property type="nucleotide sequence ID" value="XM_009862845.1"/>
</dbReference>
<evidence type="ECO:0000256" key="1">
    <source>
        <dbReference type="SAM" id="Phobius"/>
    </source>
</evidence>